<dbReference type="RefSeq" id="WP_337320263.1">
    <property type="nucleotide sequence ID" value="NZ_JBBDGN010000009.1"/>
</dbReference>
<sequence>MITRRRSALFALPLLAAALLTAGCTAQPASPSPTSTASTSPDEPDTPDAQDVEAAWIDGGRGFAVVTWGSSTCLPLVENISAEGQTVSVILADPDTATACAKDLVPRAASVGLPSGVDPAKDVELKVTYGDLVADTDLDGLSDPADPESETDYAPSAGWFDDQGIVLLTWGSSGCPPQLEKIDQTATTATATFFTTDQVCTMDMAPRLTILGMPSEHEGDTPLELVLTGGGLDATLSVLG</sequence>
<proteinExistence type="predicted"/>
<feature type="compositionally biased region" description="Low complexity" evidence="1">
    <location>
        <begin position="26"/>
        <end position="41"/>
    </location>
</feature>
<keyword evidence="4" id="KW-1185">Reference proteome</keyword>
<feature type="region of interest" description="Disordered" evidence="1">
    <location>
        <begin position="26"/>
        <end position="49"/>
    </location>
</feature>
<feature type="chain" id="PRO_5047456801" evidence="2">
    <location>
        <begin position="27"/>
        <end position="240"/>
    </location>
</feature>
<keyword evidence="2" id="KW-0732">Signal</keyword>
<dbReference type="EMBL" id="JBBDGN010000009">
    <property type="protein sequence ID" value="MEJ1092071.1"/>
    <property type="molecule type" value="Genomic_DNA"/>
</dbReference>
<reference evidence="3 4" key="1">
    <citation type="submission" date="2024-02" db="EMBL/GenBank/DDBJ databases">
        <authorList>
            <person name="Saticioglu I.B."/>
        </authorList>
    </citation>
    <scope>NUCLEOTIDE SEQUENCE [LARGE SCALE GENOMIC DNA]</scope>
    <source>
        <strain evidence="3 4">Mu-43</strain>
    </source>
</reference>
<protein>
    <submittedName>
        <fullName evidence="3">Uncharacterized protein</fullName>
    </submittedName>
</protein>
<dbReference type="PROSITE" id="PS51257">
    <property type="entry name" value="PROKAR_LIPOPROTEIN"/>
    <property type="match status" value="1"/>
</dbReference>
<evidence type="ECO:0000256" key="2">
    <source>
        <dbReference type="SAM" id="SignalP"/>
    </source>
</evidence>
<evidence type="ECO:0000313" key="3">
    <source>
        <dbReference type="EMBL" id="MEJ1092071.1"/>
    </source>
</evidence>
<evidence type="ECO:0000313" key="4">
    <source>
        <dbReference type="Proteomes" id="UP001366085"/>
    </source>
</evidence>
<gene>
    <name evidence="3" type="ORF">WDU93_10230</name>
</gene>
<organism evidence="3 4">
    <name type="scientific">Microbacterium istanbulense</name>
    <dbReference type="NCBI Taxonomy" id="3122049"/>
    <lineage>
        <taxon>Bacteria</taxon>
        <taxon>Bacillati</taxon>
        <taxon>Actinomycetota</taxon>
        <taxon>Actinomycetes</taxon>
        <taxon>Micrococcales</taxon>
        <taxon>Microbacteriaceae</taxon>
        <taxon>Microbacterium</taxon>
    </lineage>
</organism>
<evidence type="ECO:0000256" key="1">
    <source>
        <dbReference type="SAM" id="MobiDB-lite"/>
    </source>
</evidence>
<name>A0ABU8LMC6_9MICO</name>
<accession>A0ABU8LMC6</accession>
<comment type="caution">
    <text evidence="3">The sequence shown here is derived from an EMBL/GenBank/DDBJ whole genome shotgun (WGS) entry which is preliminary data.</text>
</comment>
<feature type="signal peptide" evidence="2">
    <location>
        <begin position="1"/>
        <end position="26"/>
    </location>
</feature>
<dbReference type="Proteomes" id="UP001366085">
    <property type="component" value="Unassembled WGS sequence"/>
</dbReference>